<name>A0A2G8KKA3_STIJA</name>
<dbReference type="OrthoDB" id="506498at2759"/>
<evidence type="ECO:0000259" key="4">
    <source>
        <dbReference type="Pfam" id="PF08241"/>
    </source>
</evidence>
<proteinExistence type="inferred from homology"/>
<reference evidence="5 6" key="1">
    <citation type="journal article" date="2017" name="PLoS Biol.">
        <title>The sea cucumber genome provides insights into morphological evolution and visceral regeneration.</title>
        <authorList>
            <person name="Zhang X."/>
            <person name="Sun L."/>
            <person name="Yuan J."/>
            <person name="Sun Y."/>
            <person name="Gao Y."/>
            <person name="Zhang L."/>
            <person name="Li S."/>
            <person name="Dai H."/>
            <person name="Hamel J.F."/>
            <person name="Liu C."/>
            <person name="Yu Y."/>
            <person name="Liu S."/>
            <person name="Lin W."/>
            <person name="Guo K."/>
            <person name="Jin S."/>
            <person name="Xu P."/>
            <person name="Storey K.B."/>
            <person name="Huan P."/>
            <person name="Zhang T."/>
            <person name="Zhou Y."/>
            <person name="Zhang J."/>
            <person name="Lin C."/>
            <person name="Li X."/>
            <person name="Xing L."/>
            <person name="Huo D."/>
            <person name="Sun M."/>
            <person name="Wang L."/>
            <person name="Mercier A."/>
            <person name="Li F."/>
            <person name="Yang H."/>
            <person name="Xiang J."/>
        </authorList>
    </citation>
    <scope>NUCLEOTIDE SEQUENCE [LARGE SCALE GENOMIC DNA]</scope>
    <source>
        <strain evidence="5">Shaxun</strain>
        <tissue evidence="5">Muscle</tissue>
    </source>
</reference>
<dbReference type="STRING" id="307972.A0A2G8KKA3"/>
<keyword evidence="6" id="KW-1185">Reference proteome</keyword>
<evidence type="ECO:0000313" key="5">
    <source>
        <dbReference type="EMBL" id="PIK48436.1"/>
    </source>
</evidence>
<evidence type="ECO:0000313" key="6">
    <source>
        <dbReference type="Proteomes" id="UP000230750"/>
    </source>
</evidence>
<sequence>MSSHQEDTRLFQGKDHSVTYQRYRPKYEGYNIVEKFMTFLQEQCPPPYQLALDLGCGSGQSAHLLASHFKEVIGMDCSEEQIKAAQGSSTLTNVSFRCGDESSLGSIQDGSVDLITCAQSIHWMDLDVLYKELDRILKPGCLAAYGYHSNTVHVTDDQSELETQLQDIVQEINDWIMPYWSEKINLIYSAYKDLPLPFTDNKRYVDEVKYQEMNAEGVFGLIESFSAYQIAIKKHTDGTKRFRDYRRKE</sequence>
<comment type="caution">
    <text evidence="5">The sequence shown here is derived from an EMBL/GenBank/DDBJ whole genome shotgun (WGS) entry which is preliminary data.</text>
</comment>
<keyword evidence="3" id="KW-0808">Transferase</keyword>
<evidence type="ECO:0000256" key="1">
    <source>
        <dbReference type="ARBA" id="ARBA00008361"/>
    </source>
</evidence>
<dbReference type="PANTHER" id="PTHR44942">
    <property type="entry name" value="METHYLTRANSF_11 DOMAIN-CONTAINING PROTEIN"/>
    <property type="match status" value="1"/>
</dbReference>
<feature type="domain" description="Methyltransferase type 11" evidence="4">
    <location>
        <begin position="52"/>
        <end position="141"/>
    </location>
</feature>
<dbReference type="EMBL" id="MRZV01000522">
    <property type="protein sequence ID" value="PIK48436.1"/>
    <property type="molecule type" value="Genomic_DNA"/>
</dbReference>
<keyword evidence="2" id="KW-0489">Methyltransferase</keyword>
<dbReference type="PANTHER" id="PTHR44942:SF4">
    <property type="entry name" value="METHYLTRANSFERASE TYPE 11 DOMAIN-CONTAINING PROTEIN"/>
    <property type="match status" value="1"/>
</dbReference>
<dbReference type="InterPro" id="IPR051052">
    <property type="entry name" value="Diverse_substrate_MTase"/>
</dbReference>
<dbReference type="GO" id="GO:0008757">
    <property type="term" value="F:S-adenosylmethionine-dependent methyltransferase activity"/>
    <property type="evidence" value="ECO:0007669"/>
    <property type="project" value="InterPro"/>
</dbReference>
<evidence type="ECO:0000256" key="3">
    <source>
        <dbReference type="ARBA" id="ARBA00022679"/>
    </source>
</evidence>
<dbReference type="Proteomes" id="UP000230750">
    <property type="component" value="Unassembled WGS sequence"/>
</dbReference>
<dbReference type="CDD" id="cd02440">
    <property type="entry name" value="AdoMet_MTases"/>
    <property type="match status" value="1"/>
</dbReference>
<evidence type="ECO:0000256" key="2">
    <source>
        <dbReference type="ARBA" id="ARBA00022603"/>
    </source>
</evidence>
<dbReference type="InterPro" id="IPR013216">
    <property type="entry name" value="Methyltransf_11"/>
</dbReference>
<dbReference type="InterPro" id="IPR029063">
    <property type="entry name" value="SAM-dependent_MTases_sf"/>
</dbReference>
<gene>
    <name evidence="5" type="ORF">BSL78_14684</name>
</gene>
<dbReference type="GO" id="GO:0032259">
    <property type="term" value="P:methylation"/>
    <property type="evidence" value="ECO:0007669"/>
    <property type="project" value="UniProtKB-KW"/>
</dbReference>
<dbReference type="AlphaFoldDB" id="A0A2G8KKA3"/>
<dbReference type="SUPFAM" id="SSF53335">
    <property type="entry name" value="S-adenosyl-L-methionine-dependent methyltransferases"/>
    <property type="match status" value="1"/>
</dbReference>
<dbReference type="Pfam" id="PF08241">
    <property type="entry name" value="Methyltransf_11"/>
    <property type="match status" value="1"/>
</dbReference>
<comment type="similarity">
    <text evidence="1">Belongs to the methyltransferase superfamily.</text>
</comment>
<organism evidence="5 6">
    <name type="scientific">Stichopus japonicus</name>
    <name type="common">Sea cucumber</name>
    <dbReference type="NCBI Taxonomy" id="307972"/>
    <lineage>
        <taxon>Eukaryota</taxon>
        <taxon>Metazoa</taxon>
        <taxon>Echinodermata</taxon>
        <taxon>Eleutherozoa</taxon>
        <taxon>Echinozoa</taxon>
        <taxon>Holothuroidea</taxon>
        <taxon>Aspidochirotacea</taxon>
        <taxon>Aspidochirotida</taxon>
        <taxon>Stichopodidae</taxon>
        <taxon>Apostichopus</taxon>
    </lineage>
</organism>
<dbReference type="Gene3D" id="3.40.50.150">
    <property type="entry name" value="Vaccinia Virus protein VP39"/>
    <property type="match status" value="1"/>
</dbReference>
<accession>A0A2G8KKA3</accession>
<protein>
    <recommendedName>
        <fullName evidence="4">Methyltransferase type 11 domain-containing protein</fullName>
    </recommendedName>
</protein>